<dbReference type="InterPro" id="IPR036866">
    <property type="entry name" value="RibonucZ/Hydroxyglut_hydro"/>
</dbReference>
<organism evidence="2 3">
    <name type="scientific">Kineococcus endophyticus</name>
    <dbReference type="NCBI Taxonomy" id="1181883"/>
    <lineage>
        <taxon>Bacteria</taxon>
        <taxon>Bacillati</taxon>
        <taxon>Actinomycetota</taxon>
        <taxon>Actinomycetes</taxon>
        <taxon>Kineosporiales</taxon>
        <taxon>Kineosporiaceae</taxon>
        <taxon>Kineococcus</taxon>
    </lineage>
</organism>
<reference evidence="2 3" key="1">
    <citation type="submission" date="2024-07" db="EMBL/GenBank/DDBJ databases">
        <authorList>
            <person name="Thanompreechachai J."/>
            <person name="Duangmal K."/>
        </authorList>
    </citation>
    <scope>NUCLEOTIDE SEQUENCE [LARGE SCALE GENOMIC DNA]</scope>
    <source>
        <strain evidence="2 3">KCTC 19886</strain>
    </source>
</reference>
<protein>
    <submittedName>
        <fullName evidence="2">MBL fold metallo-hydrolase</fullName>
    </submittedName>
</protein>
<dbReference type="RefSeq" id="WP_367638367.1">
    <property type="nucleotide sequence ID" value="NZ_JBFNQN010000007.1"/>
</dbReference>
<dbReference type="PANTHER" id="PTHR43546:SF3">
    <property type="entry name" value="UPF0173 METAL-DEPENDENT HYDROLASE MJ1163"/>
    <property type="match status" value="1"/>
</dbReference>
<sequence length="210" mass="21923">MELTKHTHATVVLTQDGSSLLVDPGAYTPNTPELLAAADAVLFTHDHPDHVEPDALRAELARRPDLPVVGPASVADVVDGVRAVSPGDGFELAGVRVRVVGGQHAVIHADLPPMQNVAYVIGEGEDAVYHPGDSYDVPGTAVGTVLLPTSGPWTKLGEGVDFVRAVGARRVVAIHDLMLSDAGREGSARFTEQLTGLPVELLPVGTTVTL</sequence>
<dbReference type="PANTHER" id="PTHR43546">
    <property type="entry name" value="UPF0173 METAL-DEPENDENT HYDROLASE MJ1163-RELATED"/>
    <property type="match status" value="1"/>
</dbReference>
<dbReference type="InterPro" id="IPR050114">
    <property type="entry name" value="UPF0173_UPF0282_UlaG_hydrolase"/>
</dbReference>
<name>A0ABV3P6T9_9ACTN</name>
<accession>A0ABV3P6T9</accession>
<feature type="domain" description="Metallo-beta-lactamase" evidence="1">
    <location>
        <begin position="6"/>
        <end position="175"/>
    </location>
</feature>
<dbReference type="SUPFAM" id="SSF56281">
    <property type="entry name" value="Metallo-hydrolase/oxidoreductase"/>
    <property type="match status" value="1"/>
</dbReference>
<proteinExistence type="predicted"/>
<dbReference type="SMART" id="SM00849">
    <property type="entry name" value="Lactamase_B"/>
    <property type="match status" value="1"/>
</dbReference>
<dbReference type="InterPro" id="IPR001279">
    <property type="entry name" value="Metallo-B-lactamas"/>
</dbReference>
<gene>
    <name evidence="2" type="ORF">AB1207_11300</name>
</gene>
<keyword evidence="3" id="KW-1185">Reference proteome</keyword>
<comment type="caution">
    <text evidence="2">The sequence shown here is derived from an EMBL/GenBank/DDBJ whole genome shotgun (WGS) entry which is preliminary data.</text>
</comment>
<dbReference type="Gene3D" id="3.60.15.10">
    <property type="entry name" value="Ribonuclease Z/Hydroxyacylglutathione hydrolase-like"/>
    <property type="match status" value="1"/>
</dbReference>
<evidence type="ECO:0000313" key="3">
    <source>
        <dbReference type="Proteomes" id="UP001555826"/>
    </source>
</evidence>
<dbReference type="EMBL" id="JBFNQN010000007">
    <property type="protein sequence ID" value="MEW9265335.1"/>
    <property type="molecule type" value="Genomic_DNA"/>
</dbReference>
<evidence type="ECO:0000313" key="2">
    <source>
        <dbReference type="EMBL" id="MEW9265335.1"/>
    </source>
</evidence>
<dbReference type="Pfam" id="PF13483">
    <property type="entry name" value="Lactamase_B_3"/>
    <property type="match status" value="1"/>
</dbReference>
<evidence type="ECO:0000259" key="1">
    <source>
        <dbReference type="SMART" id="SM00849"/>
    </source>
</evidence>
<dbReference type="Proteomes" id="UP001555826">
    <property type="component" value="Unassembled WGS sequence"/>
</dbReference>